<name>A0A921FMD6_9MICC</name>
<feature type="signal peptide" evidence="2">
    <location>
        <begin position="1"/>
        <end position="23"/>
    </location>
</feature>
<reference evidence="3" key="2">
    <citation type="submission" date="2021-09" db="EMBL/GenBank/DDBJ databases">
        <authorList>
            <person name="Gilroy R."/>
        </authorList>
    </citation>
    <scope>NUCLEOTIDE SEQUENCE</scope>
    <source>
        <strain evidence="3">ChiHjej13B12-14962</strain>
    </source>
</reference>
<protein>
    <recommendedName>
        <fullName evidence="5">PknH-like extracellular domain-containing protein</fullName>
    </recommendedName>
</protein>
<evidence type="ECO:0000256" key="1">
    <source>
        <dbReference type="SAM" id="MobiDB-lite"/>
    </source>
</evidence>
<evidence type="ECO:0000313" key="4">
    <source>
        <dbReference type="Proteomes" id="UP000703315"/>
    </source>
</evidence>
<accession>A0A921FMD6</accession>
<evidence type="ECO:0000313" key="3">
    <source>
        <dbReference type="EMBL" id="HJF13406.1"/>
    </source>
</evidence>
<feature type="chain" id="PRO_5038370603" description="PknH-like extracellular domain-containing protein" evidence="2">
    <location>
        <begin position="24"/>
        <end position="251"/>
    </location>
</feature>
<sequence>MTIPGSSLLRATAIGLTAGLLLAGCTSNDADSPNGGGDQSELDVPEAPAETPQETALAETLETDFDVTQVMTLQEQWPDIYAMASALSGTEDPDLCQQAGAAQYNLLLDAQPASVRATFEADANLDEHSSGETVTVFYANEAASSEALHEAYEHTDTSCVEEYENAIEHDVTSAEAGGRPVEVHTWQVVTSNQLTGRMIEVVSNDIFLRYAAAYPPQVIADELEDDAEQQFNDAATQRALEIFTAAVAPAE</sequence>
<dbReference type="RefSeq" id="WP_303901619.1">
    <property type="nucleotide sequence ID" value="NZ_DYXC01000020.1"/>
</dbReference>
<feature type="region of interest" description="Disordered" evidence="1">
    <location>
        <begin position="29"/>
        <end position="53"/>
    </location>
</feature>
<reference evidence="3" key="1">
    <citation type="journal article" date="2021" name="PeerJ">
        <title>Extensive microbial diversity within the chicken gut microbiome revealed by metagenomics and culture.</title>
        <authorList>
            <person name="Gilroy R."/>
            <person name="Ravi A."/>
            <person name="Getino M."/>
            <person name="Pursley I."/>
            <person name="Horton D.L."/>
            <person name="Alikhan N.F."/>
            <person name="Baker D."/>
            <person name="Gharbi K."/>
            <person name="Hall N."/>
            <person name="Watson M."/>
            <person name="Adriaenssens E.M."/>
            <person name="Foster-Nyarko E."/>
            <person name="Jarju S."/>
            <person name="Secka A."/>
            <person name="Antonio M."/>
            <person name="Oren A."/>
            <person name="Chaudhuri R.R."/>
            <person name="La Ragione R."/>
            <person name="Hildebrand F."/>
            <person name="Pallen M.J."/>
        </authorList>
    </citation>
    <scope>NUCLEOTIDE SEQUENCE</scope>
    <source>
        <strain evidence="3">ChiHjej13B12-14962</strain>
    </source>
</reference>
<dbReference type="EMBL" id="DYXC01000020">
    <property type="protein sequence ID" value="HJF13406.1"/>
    <property type="molecule type" value="Genomic_DNA"/>
</dbReference>
<dbReference type="AlphaFoldDB" id="A0A921FMD6"/>
<dbReference type="Proteomes" id="UP000703315">
    <property type="component" value="Unassembled WGS sequence"/>
</dbReference>
<keyword evidence="2" id="KW-0732">Signal</keyword>
<evidence type="ECO:0008006" key="5">
    <source>
        <dbReference type="Google" id="ProtNLM"/>
    </source>
</evidence>
<comment type="caution">
    <text evidence="3">The sequence shown here is derived from an EMBL/GenBank/DDBJ whole genome shotgun (WGS) entry which is preliminary data.</text>
</comment>
<organism evidence="3 4">
    <name type="scientific">Enteractinococcus helveticum</name>
    <dbReference type="NCBI Taxonomy" id="1837282"/>
    <lineage>
        <taxon>Bacteria</taxon>
        <taxon>Bacillati</taxon>
        <taxon>Actinomycetota</taxon>
        <taxon>Actinomycetes</taxon>
        <taxon>Micrococcales</taxon>
        <taxon>Micrococcaceae</taxon>
    </lineage>
</organism>
<gene>
    <name evidence="3" type="ORF">K8V32_01195</name>
</gene>
<proteinExistence type="predicted"/>
<evidence type="ECO:0000256" key="2">
    <source>
        <dbReference type="SAM" id="SignalP"/>
    </source>
</evidence>